<dbReference type="PRINTS" id="PR00110">
    <property type="entry name" value="ALPHAAMYLASE"/>
</dbReference>
<evidence type="ECO:0000256" key="10">
    <source>
        <dbReference type="ARBA" id="ARBA00023295"/>
    </source>
</evidence>
<evidence type="ECO:0000313" key="16">
    <source>
        <dbReference type="Proteomes" id="UP000340077"/>
    </source>
</evidence>
<dbReference type="CDD" id="cd11317">
    <property type="entry name" value="AmyAc_bac_euk_AmyA"/>
    <property type="match status" value="1"/>
</dbReference>
<dbReference type="InterPro" id="IPR013784">
    <property type="entry name" value="Carb-bd-like_fold"/>
</dbReference>
<feature type="domain" description="CBM20" evidence="14">
    <location>
        <begin position="475"/>
        <end position="579"/>
    </location>
</feature>
<dbReference type="GO" id="GO:0005975">
    <property type="term" value="P:carbohydrate metabolic process"/>
    <property type="evidence" value="ECO:0007669"/>
    <property type="project" value="InterPro"/>
</dbReference>
<dbReference type="AlphaFoldDB" id="A0A5M3PN90"/>
<dbReference type="RefSeq" id="WP_174805022.1">
    <property type="nucleotide sequence ID" value="NZ_BGZH01000001.1"/>
</dbReference>
<protein>
    <recommendedName>
        <fullName evidence="5 12">Alpha-amylase</fullName>
        <ecNumber evidence="4 12">3.2.1.1</ecNumber>
    </recommendedName>
</protein>
<keyword evidence="7 12" id="KW-0378">Hydrolase</keyword>
<dbReference type="GO" id="GO:0004556">
    <property type="term" value="F:alpha-amylase activity"/>
    <property type="evidence" value="ECO:0007669"/>
    <property type="project" value="UniProtKB-UniRule"/>
</dbReference>
<dbReference type="Proteomes" id="UP000340077">
    <property type="component" value="Unassembled WGS sequence"/>
</dbReference>
<dbReference type="InterPro" id="IPR031319">
    <property type="entry name" value="A-amylase_C"/>
</dbReference>
<evidence type="ECO:0000256" key="12">
    <source>
        <dbReference type="RuleBase" id="RU361134"/>
    </source>
</evidence>
<gene>
    <name evidence="15" type="ORF">MS5N3_18450</name>
</gene>
<dbReference type="PROSITE" id="PS51166">
    <property type="entry name" value="CBM20"/>
    <property type="match status" value="1"/>
</dbReference>
<accession>A0A5M3PN90</accession>
<evidence type="ECO:0000256" key="5">
    <source>
        <dbReference type="ARBA" id="ARBA00017303"/>
    </source>
</evidence>
<feature type="region of interest" description="Disordered" evidence="13">
    <location>
        <begin position="560"/>
        <end position="579"/>
    </location>
</feature>
<evidence type="ECO:0000313" key="15">
    <source>
        <dbReference type="EMBL" id="GBO84394.1"/>
    </source>
</evidence>
<dbReference type="InterPro" id="IPR006046">
    <property type="entry name" value="Alpha_amylase"/>
</dbReference>
<dbReference type="Gene3D" id="2.60.40.1180">
    <property type="entry name" value="Golgi alpha-mannosidase II"/>
    <property type="match status" value="1"/>
</dbReference>
<dbReference type="InterPro" id="IPR006047">
    <property type="entry name" value="GH13_cat_dom"/>
</dbReference>
<evidence type="ECO:0000256" key="13">
    <source>
        <dbReference type="SAM" id="MobiDB-lite"/>
    </source>
</evidence>
<keyword evidence="9 12" id="KW-0119">Carbohydrate metabolism</keyword>
<evidence type="ECO:0000256" key="8">
    <source>
        <dbReference type="ARBA" id="ARBA00022837"/>
    </source>
</evidence>
<dbReference type="SUPFAM" id="SSF49452">
    <property type="entry name" value="Starch-binding domain-like"/>
    <property type="match status" value="1"/>
</dbReference>
<evidence type="ECO:0000256" key="11">
    <source>
        <dbReference type="RuleBase" id="RU003615"/>
    </source>
</evidence>
<evidence type="ECO:0000256" key="9">
    <source>
        <dbReference type="ARBA" id="ARBA00023277"/>
    </source>
</evidence>
<dbReference type="EC" id="3.2.1.1" evidence="4 12"/>
<dbReference type="SMART" id="SM01065">
    <property type="entry name" value="CBM_2"/>
    <property type="match status" value="1"/>
</dbReference>
<dbReference type="PANTHER" id="PTHR43447">
    <property type="entry name" value="ALPHA-AMYLASE"/>
    <property type="match status" value="1"/>
</dbReference>
<dbReference type="Gene3D" id="2.60.40.10">
    <property type="entry name" value="Immunoglobulins"/>
    <property type="match status" value="1"/>
</dbReference>
<keyword evidence="8" id="KW-0106">Calcium</keyword>
<comment type="similarity">
    <text evidence="3 11">Belongs to the glycosyl hydrolase 13 family.</text>
</comment>
<dbReference type="SUPFAM" id="SSF51445">
    <property type="entry name" value="(Trans)glycosidases"/>
    <property type="match status" value="1"/>
</dbReference>
<proteinExistence type="inferred from homology"/>
<keyword evidence="10 12" id="KW-0326">Glycosidase</keyword>
<evidence type="ECO:0000256" key="7">
    <source>
        <dbReference type="ARBA" id="ARBA00022801"/>
    </source>
</evidence>
<dbReference type="GO" id="GO:2001070">
    <property type="term" value="F:starch binding"/>
    <property type="evidence" value="ECO:0007669"/>
    <property type="project" value="InterPro"/>
</dbReference>
<keyword evidence="6" id="KW-0479">Metal-binding</keyword>
<reference evidence="15 16" key="1">
    <citation type="journal article" date="2019" name="J. Gen. Appl. Microbiol.">
        <title>Aerobic degradation of cis-dichloroethene by the marine bacterium Marinobacter salsuginis strain 5N-3.</title>
        <authorList>
            <person name="Inoue Y."/>
            <person name="Fukunaga Y."/>
            <person name="Katsumata H."/>
            <person name="Ohji S."/>
            <person name="Hosoyama A."/>
            <person name="Mori K."/>
            <person name="Ando K."/>
        </authorList>
    </citation>
    <scope>NUCLEOTIDE SEQUENCE [LARGE SCALE GENOMIC DNA]</scope>
    <source>
        <strain evidence="15 16">5N-3</strain>
    </source>
</reference>
<dbReference type="SUPFAM" id="SSF51011">
    <property type="entry name" value="Glycosyl hydrolase domain"/>
    <property type="match status" value="1"/>
</dbReference>
<comment type="catalytic activity">
    <reaction evidence="1 12">
        <text>Endohydrolysis of (1-&gt;4)-alpha-D-glucosidic linkages in polysaccharides containing three or more (1-&gt;4)-alpha-linked D-glucose units.</text>
        <dbReference type="EC" id="3.2.1.1"/>
    </reaction>
</comment>
<keyword evidence="16" id="KW-1185">Reference proteome</keyword>
<dbReference type="SMART" id="SM00642">
    <property type="entry name" value="Aamy"/>
    <property type="match status" value="1"/>
</dbReference>
<dbReference type="InterPro" id="IPR006048">
    <property type="entry name" value="A-amylase/branching_C"/>
</dbReference>
<organism evidence="15 16">
    <name type="scientific">Marinobacter salsuginis</name>
    <dbReference type="NCBI Taxonomy" id="418719"/>
    <lineage>
        <taxon>Bacteria</taxon>
        <taxon>Pseudomonadati</taxon>
        <taxon>Pseudomonadota</taxon>
        <taxon>Gammaproteobacteria</taxon>
        <taxon>Pseudomonadales</taxon>
        <taxon>Marinobacteraceae</taxon>
        <taxon>Marinobacter</taxon>
    </lineage>
</organism>
<dbReference type="Pfam" id="PF00686">
    <property type="entry name" value="CBM_20"/>
    <property type="match status" value="1"/>
</dbReference>
<evidence type="ECO:0000256" key="4">
    <source>
        <dbReference type="ARBA" id="ARBA00012595"/>
    </source>
</evidence>
<dbReference type="SMART" id="SM00632">
    <property type="entry name" value="Aamy_C"/>
    <property type="match status" value="1"/>
</dbReference>
<evidence type="ECO:0000259" key="14">
    <source>
        <dbReference type="PROSITE" id="PS51166"/>
    </source>
</evidence>
<dbReference type="InterPro" id="IPR013783">
    <property type="entry name" value="Ig-like_fold"/>
</dbReference>
<evidence type="ECO:0000256" key="3">
    <source>
        <dbReference type="ARBA" id="ARBA00008061"/>
    </source>
</evidence>
<dbReference type="GO" id="GO:0046872">
    <property type="term" value="F:metal ion binding"/>
    <property type="evidence" value="ECO:0007669"/>
    <property type="project" value="UniProtKB-KW"/>
</dbReference>
<dbReference type="EMBL" id="BGZH01000001">
    <property type="protein sequence ID" value="GBO84394.1"/>
    <property type="molecule type" value="Genomic_DNA"/>
</dbReference>
<dbReference type="Pfam" id="PF02806">
    <property type="entry name" value="Alpha-amylase_C"/>
    <property type="match status" value="1"/>
</dbReference>
<evidence type="ECO:0000256" key="1">
    <source>
        <dbReference type="ARBA" id="ARBA00000548"/>
    </source>
</evidence>
<comment type="cofactor">
    <cofactor evidence="2">
        <name>Ca(2+)</name>
        <dbReference type="ChEBI" id="CHEBI:29108"/>
    </cofactor>
</comment>
<evidence type="ECO:0000256" key="6">
    <source>
        <dbReference type="ARBA" id="ARBA00022723"/>
    </source>
</evidence>
<dbReference type="InterPro" id="IPR017853">
    <property type="entry name" value="GH"/>
</dbReference>
<comment type="caution">
    <text evidence="15">The sequence shown here is derived from an EMBL/GenBank/DDBJ whole genome shotgun (WGS) entry which is preliminary data.</text>
</comment>
<dbReference type="Pfam" id="PF00128">
    <property type="entry name" value="Alpha-amylase"/>
    <property type="match status" value="1"/>
</dbReference>
<dbReference type="InterPro" id="IPR002044">
    <property type="entry name" value="CBM20"/>
</dbReference>
<sequence length="579" mass="61820">MIQLPRFIVGAALGAIMTTLPMKQAQAGVFVHLFEWKWSDVAQECENFLGPKGFSAVQVSPPQEHIQGGAWWTRYQPVSYQLNSRSGDSSAFSDMIQRCNAAGVDVYADAVINHMANGSGTGTAGSYYDSGSFSFPVYSGNDFHTPCGINPEDYGTDAWRVRNCQLVGLPDLDTNAAYVQNTIAGYLNHLTSLGVKGIRIDAAKHMAPGDISGILSRVNEPLYVFQEVIDLGGEAVSAGEYTGTSDVTEFRYSSSIGNVFKNQKLAYLNSFGESWGFLAGGNAVVFTDNHDNQRGHGAGGSNVVTYKDGSLYNLANVFMLAWPYGYPKVMSSYGFSNGDQGPPAQSVYQNGSAECGGAWICEHRWDSIANMVAFRNMTDGTGVSGWWDNGNNQIAFNRGDKGFVAINREGANLARTFSTFLPDGNYRNVAGDGRCVTVQGGQVTLDIPAMQAAALHVGADCNGDSGDNNSGNDNAGDTDKVSVTFQCANGITNWGQSVYITGNNSDLGNWSPASARKLDASNYPTWAGTFDIPADSSVEWKCIKRSESDASAQLEWQSGANNSLQTGGSGSSMTAQGGF</sequence>
<name>A0A5M3PN90_9GAMM</name>
<dbReference type="InterPro" id="IPR013780">
    <property type="entry name" value="Glyco_hydro_b"/>
</dbReference>
<evidence type="ECO:0000256" key="2">
    <source>
        <dbReference type="ARBA" id="ARBA00001913"/>
    </source>
</evidence>
<dbReference type="Gene3D" id="3.20.20.80">
    <property type="entry name" value="Glycosidases"/>
    <property type="match status" value="1"/>
</dbReference>